<accession>A0A3S5AW96</accession>
<gene>
    <name evidence="2" type="ORF">PXEA_LOCUS27216</name>
</gene>
<dbReference type="InterPro" id="IPR010977">
    <property type="entry name" value="Aromatic_deC"/>
</dbReference>
<dbReference type="PANTHER" id="PTHR11999:SF70">
    <property type="entry name" value="MIP05841P"/>
    <property type="match status" value="1"/>
</dbReference>
<dbReference type="GO" id="GO:0005737">
    <property type="term" value="C:cytoplasm"/>
    <property type="evidence" value="ECO:0007669"/>
    <property type="project" value="TreeGrafter"/>
</dbReference>
<dbReference type="OrthoDB" id="6148129at2759"/>
<dbReference type="PRINTS" id="PR00800">
    <property type="entry name" value="YHDCRBOXLASE"/>
</dbReference>
<dbReference type="GO" id="GO:0006520">
    <property type="term" value="P:amino acid metabolic process"/>
    <property type="evidence" value="ECO:0007669"/>
    <property type="project" value="InterPro"/>
</dbReference>
<proteinExistence type="predicted"/>
<keyword evidence="1" id="KW-0456">Lyase</keyword>
<evidence type="ECO:0000313" key="3">
    <source>
        <dbReference type="Proteomes" id="UP000784294"/>
    </source>
</evidence>
<dbReference type="SUPFAM" id="SSF53383">
    <property type="entry name" value="PLP-dependent transferases"/>
    <property type="match status" value="1"/>
</dbReference>
<protein>
    <submittedName>
        <fullName evidence="2">Uncharacterized protein</fullName>
    </submittedName>
</protein>
<organism evidence="2 3">
    <name type="scientific">Protopolystoma xenopodis</name>
    <dbReference type="NCBI Taxonomy" id="117903"/>
    <lineage>
        <taxon>Eukaryota</taxon>
        <taxon>Metazoa</taxon>
        <taxon>Spiralia</taxon>
        <taxon>Lophotrochozoa</taxon>
        <taxon>Platyhelminthes</taxon>
        <taxon>Monogenea</taxon>
        <taxon>Polyopisthocotylea</taxon>
        <taxon>Polystomatidea</taxon>
        <taxon>Polystomatidae</taxon>
        <taxon>Protopolystoma</taxon>
    </lineage>
</organism>
<keyword evidence="3" id="KW-1185">Reference proteome</keyword>
<comment type="caution">
    <text evidence="2">The sequence shown here is derived from an EMBL/GenBank/DDBJ whole genome shotgun (WGS) entry which is preliminary data.</text>
</comment>
<name>A0A3S5AW96_9PLAT</name>
<dbReference type="InterPro" id="IPR015424">
    <property type="entry name" value="PyrdxlP-dep_Trfase"/>
</dbReference>
<evidence type="ECO:0000256" key="1">
    <source>
        <dbReference type="ARBA" id="ARBA00022793"/>
    </source>
</evidence>
<dbReference type="Proteomes" id="UP000784294">
    <property type="component" value="Unassembled WGS sequence"/>
</dbReference>
<dbReference type="EMBL" id="CAAALY010246372">
    <property type="protein sequence ID" value="VEL33776.1"/>
    <property type="molecule type" value="Genomic_DNA"/>
</dbReference>
<reference evidence="2" key="1">
    <citation type="submission" date="2018-11" db="EMBL/GenBank/DDBJ databases">
        <authorList>
            <consortium name="Pathogen Informatics"/>
        </authorList>
    </citation>
    <scope>NUCLEOTIDE SEQUENCE</scope>
</reference>
<dbReference type="PANTHER" id="PTHR11999">
    <property type="entry name" value="GROUP II PYRIDOXAL-5-PHOSPHATE DECARBOXYLASE"/>
    <property type="match status" value="1"/>
</dbReference>
<sequence length="98" mass="11523">MDYPSRTRLLVSKIFCKSKMDSEDFRKWGKHMVDFICQYLDELPQRRVIPDVEPGYLPPLIPKEAPEEPEEWPAIFQDITKFILPGSTVVTSVRKQRN</sequence>
<keyword evidence="1" id="KW-0210">Decarboxylase</keyword>
<dbReference type="Gene3D" id="1.20.1340.10">
    <property type="entry name" value="dopa decarboxylase, N-terminal domain"/>
    <property type="match status" value="1"/>
</dbReference>
<dbReference type="GO" id="GO:0016831">
    <property type="term" value="F:carboxy-lyase activity"/>
    <property type="evidence" value="ECO:0007669"/>
    <property type="project" value="UniProtKB-KW"/>
</dbReference>
<dbReference type="AlphaFoldDB" id="A0A3S5AW96"/>
<evidence type="ECO:0000313" key="2">
    <source>
        <dbReference type="EMBL" id="VEL33776.1"/>
    </source>
</evidence>